<dbReference type="InterPro" id="IPR011006">
    <property type="entry name" value="CheY-like_superfamily"/>
</dbReference>
<keyword evidence="8" id="KW-0067">ATP-binding</keyword>
<dbReference type="CDD" id="cd00088">
    <property type="entry name" value="HPT"/>
    <property type="match status" value="1"/>
</dbReference>
<dbReference type="InterPro" id="IPR036641">
    <property type="entry name" value="HPT_dom_sf"/>
</dbReference>
<keyword evidence="11" id="KW-0472">Membrane</keyword>
<evidence type="ECO:0000259" key="15">
    <source>
        <dbReference type="PROSITE" id="PS50110"/>
    </source>
</evidence>
<dbReference type="InterPro" id="IPR004358">
    <property type="entry name" value="Sig_transdc_His_kin-like_C"/>
</dbReference>
<dbReference type="PROSITE" id="PS50109">
    <property type="entry name" value="HIS_KIN"/>
    <property type="match status" value="1"/>
</dbReference>
<keyword evidence="7" id="KW-0547">Nucleotide-binding</keyword>
<evidence type="ECO:0000313" key="18">
    <source>
        <dbReference type="Proteomes" id="UP000655523"/>
    </source>
</evidence>
<feature type="modified residue" description="Phosphohistidine" evidence="12">
    <location>
        <position position="268"/>
    </location>
</feature>
<keyword evidence="4" id="KW-1003">Cell membrane</keyword>
<dbReference type="InterPro" id="IPR008207">
    <property type="entry name" value="Sig_transdc_His_kin_Hpt_dom"/>
</dbReference>
<dbReference type="InterPro" id="IPR001789">
    <property type="entry name" value="Sig_transdc_resp-reg_receiver"/>
</dbReference>
<dbReference type="PROSITE" id="PS50110">
    <property type="entry name" value="RESPONSE_REGULATORY"/>
    <property type="match status" value="1"/>
</dbReference>
<dbReference type="CDD" id="cd17546">
    <property type="entry name" value="REC_hyHK_CKI1_RcsC-like"/>
    <property type="match status" value="1"/>
</dbReference>
<feature type="domain" description="HPt" evidence="16">
    <location>
        <begin position="229"/>
        <end position="322"/>
    </location>
</feature>
<dbReference type="PANTHER" id="PTHR45339:SF1">
    <property type="entry name" value="HYBRID SIGNAL TRANSDUCTION HISTIDINE KINASE J"/>
    <property type="match status" value="1"/>
</dbReference>
<dbReference type="AlphaFoldDB" id="A0A972NMF5"/>
<dbReference type="InterPro" id="IPR003594">
    <property type="entry name" value="HATPase_dom"/>
</dbReference>
<dbReference type="GO" id="GO:0005886">
    <property type="term" value="C:plasma membrane"/>
    <property type="evidence" value="ECO:0007669"/>
    <property type="project" value="UniProtKB-SubCell"/>
</dbReference>
<evidence type="ECO:0000256" key="11">
    <source>
        <dbReference type="ARBA" id="ARBA00023136"/>
    </source>
</evidence>
<feature type="domain" description="Response regulatory" evidence="15">
    <location>
        <begin position="81"/>
        <end position="198"/>
    </location>
</feature>
<evidence type="ECO:0000256" key="5">
    <source>
        <dbReference type="ARBA" id="ARBA00022553"/>
    </source>
</evidence>
<feature type="domain" description="Histidine kinase" evidence="14">
    <location>
        <begin position="1"/>
        <end position="60"/>
    </location>
</feature>
<dbReference type="SUPFAM" id="SSF52172">
    <property type="entry name" value="CheY-like"/>
    <property type="match status" value="1"/>
</dbReference>
<dbReference type="Pfam" id="PF02518">
    <property type="entry name" value="HATPase_c"/>
    <property type="match status" value="1"/>
</dbReference>
<dbReference type="PANTHER" id="PTHR45339">
    <property type="entry name" value="HYBRID SIGNAL TRANSDUCTION HISTIDINE KINASE J"/>
    <property type="match status" value="1"/>
</dbReference>
<reference evidence="17 18" key="1">
    <citation type="submission" date="2019-11" db="EMBL/GenBank/DDBJ databases">
        <title>Metabolism of dissolved organic matter in forest soils.</title>
        <authorList>
            <person name="Cyle K.T."/>
            <person name="Wilhelm R.C."/>
            <person name="Martinez C.E."/>
        </authorList>
    </citation>
    <scope>NUCLEOTIDE SEQUENCE [LARGE SCALE GENOMIC DNA]</scope>
    <source>
        <strain evidence="17 18">5N</strain>
    </source>
</reference>
<dbReference type="Proteomes" id="UP000655523">
    <property type="component" value="Unassembled WGS sequence"/>
</dbReference>
<feature type="modified residue" description="4-aspartylphosphate" evidence="13">
    <location>
        <position position="130"/>
    </location>
</feature>
<keyword evidence="5 13" id="KW-0597">Phosphoprotein</keyword>
<dbReference type="GO" id="GO:0005524">
    <property type="term" value="F:ATP binding"/>
    <property type="evidence" value="ECO:0007669"/>
    <property type="project" value="UniProtKB-KW"/>
</dbReference>
<dbReference type="EC" id="2.7.13.3" evidence="3"/>
<comment type="caution">
    <text evidence="17">The sequence shown here is derived from an EMBL/GenBank/DDBJ whole genome shotgun (WGS) entry which is preliminary data.</text>
</comment>
<dbReference type="InterPro" id="IPR036890">
    <property type="entry name" value="HATPase_C_sf"/>
</dbReference>
<dbReference type="SUPFAM" id="SSF55874">
    <property type="entry name" value="ATPase domain of HSP90 chaperone/DNA topoisomerase II/histidine kinase"/>
    <property type="match status" value="1"/>
</dbReference>
<organism evidence="17 18">
    <name type="scientific">Paraburkholderia elongata</name>
    <dbReference type="NCBI Taxonomy" id="2675747"/>
    <lineage>
        <taxon>Bacteria</taxon>
        <taxon>Pseudomonadati</taxon>
        <taxon>Pseudomonadota</taxon>
        <taxon>Betaproteobacteria</taxon>
        <taxon>Burkholderiales</taxon>
        <taxon>Burkholderiaceae</taxon>
        <taxon>Paraburkholderia</taxon>
    </lineage>
</organism>
<dbReference type="Pfam" id="PF00072">
    <property type="entry name" value="Response_reg"/>
    <property type="match status" value="1"/>
</dbReference>
<keyword evidence="9" id="KW-1133">Transmembrane helix</keyword>
<keyword evidence="6" id="KW-0812">Transmembrane</keyword>
<evidence type="ECO:0000256" key="6">
    <source>
        <dbReference type="ARBA" id="ARBA00022692"/>
    </source>
</evidence>
<evidence type="ECO:0000256" key="8">
    <source>
        <dbReference type="ARBA" id="ARBA00022840"/>
    </source>
</evidence>
<evidence type="ECO:0000259" key="16">
    <source>
        <dbReference type="PROSITE" id="PS50894"/>
    </source>
</evidence>
<comment type="subcellular location">
    <subcellularLocation>
        <location evidence="2">Cell membrane</location>
        <topology evidence="2">Multi-pass membrane protein</topology>
    </subcellularLocation>
</comment>
<evidence type="ECO:0000256" key="13">
    <source>
        <dbReference type="PROSITE-ProRule" id="PRU00169"/>
    </source>
</evidence>
<keyword evidence="18" id="KW-1185">Reference proteome</keyword>
<dbReference type="SMART" id="SM00073">
    <property type="entry name" value="HPT"/>
    <property type="match status" value="1"/>
</dbReference>
<evidence type="ECO:0000256" key="3">
    <source>
        <dbReference type="ARBA" id="ARBA00012438"/>
    </source>
</evidence>
<evidence type="ECO:0000256" key="1">
    <source>
        <dbReference type="ARBA" id="ARBA00000085"/>
    </source>
</evidence>
<sequence>QAHLFDAFSQVDTSTTRRYGGSGLGLAICKRLVEALGGTIGVESLSGVGSRFWFEVPMTLGEPTALEEPEKLGMMKHSPQRVLLAEDVEVNRVLVTKMLHTQGYQVVAVETGEQALAAATDEDFDLILMDVNMPVMDGMEATRRIRTLPAPRGRVPILALTANVLPEDLLRYQAAGMTTTITKPIDWQRLFGAMAHYGQNGRTADAPHTGMSAVGQELREQLHRLDDGTGMGMRDIARLFIQDTQRRLSELGRMLETADADGVARLAHAVKGSAGNLGLRRLASLCGEIETAARAAELETVPGRLDDAEAEFAGICNVLAQLNTEPPPPCAS</sequence>
<evidence type="ECO:0000256" key="2">
    <source>
        <dbReference type="ARBA" id="ARBA00004651"/>
    </source>
</evidence>
<dbReference type="Gene3D" id="3.30.565.10">
    <property type="entry name" value="Histidine kinase-like ATPase, C-terminal domain"/>
    <property type="match status" value="1"/>
</dbReference>
<accession>A0A972NMF5</accession>
<protein>
    <recommendedName>
        <fullName evidence="3">histidine kinase</fullName>
        <ecNumber evidence="3">2.7.13.3</ecNumber>
    </recommendedName>
</protein>
<dbReference type="Pfam" id="PF01627">
    <property type="entry name" value="Hpt"/>
    <property type="match status" value="1"/>
</dbReference>
<proteinExistence type="predicted"/>
<evidence type="ECO:0000256" key="7">
    <source>
        <dbReference type="ARBA" id="ARBA00022741"/>
    </source>
</evidence>
<evidence type="ECO:0000259" key="14">
    <source>
        <dbReference type="PROSITE" id="PS50109"/>
    </source>
</evidence>
<name>A0A972NMF5_9BURK</name>
<evidence type="ECO:0000256" key="9">
    <source>
        <dbReference type="ARBA" id="ARBA00022989"/>
    </source>
</evidence>
<dbReference type="SUPFAM" id="SSF47226">
    <property type="entry name" value="Histidine-containing phosphotransfer domain, HPT domain"/>
    <property type="match status" value="1"/>
</dbReference>
<dbReference type="PRINTS" id="PR00344">
    <property type="entry name" value="BCTRLSENSOR"/>
</dbReference>
<comment type="catalytic activity">
    <reaction evidence="1">
        <text>ATP + protein L-histidine = ADP + protein N-phospho-L-histidine.</text>
        <dbReference type="EC" id="2.7.13.3"/>
    </reaction>
</comment>
<gene>
    <name evidence="17" type="ORF">GNZ13_16190</name>
</gene>
<dbReference type="SMART" id="SM00448">
    <property type="entry name" value="REC"/>
    <property type="match status" value="1"/>
</dbReference>
<keyword evidence="10" id="KW-0902">Two-component regulatory system</keyword>
<dbReference type="EMBL" id="WOEZ01000085">
    <property type="protein sequence ID" value="NPT56091.1"/>
    <property type="molecule type" value="Genomic_DNA"/>
</dbReference>
<dbReference type="Gene3D" id="3.40.50.2300">
    <property type="match status" value="1"/>
</dbReference>
<dbReference type="Gene3D" id="1.20.120.160">
    <property type="entry name" value="HPT domain"/>
    <property type="match status" value="1"/>
</dbReference>
<evidence type="ECO:0000256" key="10">
    <source>
        <dbReference type="ARBA" id="ARBA00023012"/>
    </source>
</evidence>
<dbReference type="InterPro" id="IPR005467">
    <property type="entry name" value="His_kinase_dom"/>
</dbReference>
<feature type="non-terminal residue" evidence="17">
    <location>
        <position position="1"/>
    </location>
</feature>
<evidence type="ECO:0000256" key="4">
    <source>
        <dbReference type="ARBA" id="ARBA00022475"/>
    </source>
</evidence>
<evidence type="ECO:0000313" key="17">
    <source>
        <dbReference type="EMBL" id="NPT56091.1"/>
    </source>
</evidence>
<dbReference type="RefSeq" id="WP_172166125.1">
    <property type="nucleotide sequence ID" value="NZ_WOEZ01000085.1"/>
</dbReference>
<dbReference type="GO" id="GO:0000155">
    <property type="term" value="F:phosphorelay sensor kinase activity"/>
    <property type="evidence" value="ECO:0007669"/>
    <property type="project" value="UniProtKB-ARBA"/>
</dbReference>
<evidence type="ECO:0000256" key="12">
    <source>
        <dbReference type="PROSITE-ProRule" id="PRU00110"/>
    </source>
</evidence>
<dbReference type="PROSITE" id="PS50894">
    <property type="entry name" value="HPT"/>
    <property type="match status" value="1"/>
</dbReference>